<feature type="domain" description="DUF7978" evidence="3">
    <location>
        <begin position="11"/>
        <end position="195"/>
    </location>
</feature>
<keyword evidence="2" id="KW-0812">Transmembrane</keyword>
<feature type="region of interest" description="Disordered" evidence="1">
    <location>
        <begin position="1"/>
        <end position="20"/>
    </location>
</feature>
<protein>
    <submittedName>
        <fullName evidence="4">Transporter</fullName>
    </submittedName>
</protein>
<evidence type="ECO:0000256" key="1">
    <source>
        <dbReference type="SAM" id="MobiDB-lite"/>
    </source>
</evidence>
<dbReference type="Pfam" id="PF25933">
    <property type="entry name" value="DUF7978"/>
    <property type="match status" value="1"/>
</dbReference>
<name>A0ABD5UQK3_9EURY</name>
<sequence>MSDPDSAAERSANDSAGSPLRAAREGALGGVAAYAIGYLLAYLWKAGEYRETMGRIGPIADLFGVETPEPWRLVGWLFYNAHAVAAYVDVGLASSYVDLIARGEGPLEILYLVPPLTLAAAGFLVARRAGPSSSLVETVRLGPAVAIGYLPLVVIGVFAFRVGGSGPELVPSLLLAGIVYPVVFGAIGAAIAYVTDQR</sequence>
<proteinExistence type="predicted"/>
<evidence type="ECO:0000313" key="5">
    <source>
        <dbReference type="Proteomes" id="UP001596296"/>
    </source>
</evidence>
<feature type="transmembrane region" description="Helical" evidence="2">
    <location>
        <begin position="172"/>
        <end position="194"/>
    </location>
</feature>
<evidence type="ECO:0000259" key="3">
    <source>
        <dbReference type="Pfam" id="PF25933"/>
    </source>
</evidence>
<gene>
    <name evidence="4" type="ORF">ACFQE9_03730</name>
</gene>
<dbReference type="EMBL" id="JBHSXL010000003">
    <property type="protein sequence ID" value="MFC6891730.1"/>
    <property type="molecule type" value="Genomic_DNA"/>
</dbReference>
<evidence type="ECO:0000313" key="4">
    <source>
        <dbReference type="EMBL" id="MFC6891730.1"/>
    </source>
</evidence>
<dbReference type="AlphaFoldDB" id="A0ABD5UQK3"/>
<dbReference type="InterPro" id="IPR058284">
    <property type="entry name" value="DUF7978"/>
</dbReference>
<dbReference type="RefSeq" id="WP_379740522.1">
    <property type="nucleotide sequence ID" value="NZ_JBHSVN010000001.1"/>
</dbReference>
<organism evidence="4 5">
    <name type="scientific">Halopenitus salinus</name>
    <dbReference type="NCBI Taxonomy" id="1198295"/>
    <lineage>
        <taxon>Archaea</taxon>
        <taxon>Methanobacteriati</taxon>
        <taxon>Methanobacteriota</taxon>
        <taxon>Stenosarchaea group</taxon>
        <taxon>Halobacteria</taxon>
        <taxon>Halobacteriales</taxon>
        <taxon>Haloferacaceae</taxon>
        <taxon>Halopenitus</taxon>
    </lineage>
</organism>
<keyword evidence="2" id="KW-1133">Transmembrane helix</keyword>
<evidence type="ECO:0000256" key="2">
    <source>
        <dbReference type="SAM" id="Phobius"/>
    </source>
</evidence>
<keyword evidence="5" id="KW-1185">Reference proteome</keyword>
<dbReference type="Proteomes" id="UP001596296">
    <property type="component" value="Unassembled WGS sequence"/>
</dbReference>
<reference evidence="4 5" key="1">
    <citation type="journal article" date="2019" name="Int. J. Syst. Evol. Microbiol.">
        <title>The Global Catalogue of Microorganisms (GCM) 10K type strain sequencing project: providing services to taxonomists for standard genome sequencing and annotation.</title>
        <authorList>
            <consortium name="The Broad Institute Genomics Platform"/>
            <consortium name="The Broad Institute Genome Sequencing Center for Infectious Disease"/>
            <person name="Wu L."/>
            <person name="Ma J."/>
        </authorList>
    </citation>
    <scope>NUCLEOTIDE SEQUENCE [LARGE SCALE GENOMIC DNA]</scope>
    <source>
        <strain evidence="4 5">SKJ47</strain>
    </source>
</reference>
<comment type="caution">
    <text evidence="4">The sequence shown here is derived from an EMBL/GenBank/DDBJ whole genome shotgun (WGS) entry which is preliminary data.</text>
</comment>
<accession>A0ABD5UQK3</accession>
<feature type="transmembrane region" description="Helical" evidence="2">
    <location>
        <begin position="26"/>
        <end position="44"/>
    </location>
</feature>
<keyword evidence="2" id="KW-0472">Membrane</keyword>
<feature type="transmembrane region" description="Helical" evidence="2">
    <location>
        <begin position="138"/>
        <end position="160"/>
    </location>
</feature>